<name>A0A9X0R3G0_9PROT</name>
<evidence type="ECO:0000313" key="2">
    <source>
        <dbReference type="Proteomes" id="UP000600101"/>
    </source>
</evidence>
<reference evidence="1" key="1">
    <citation type="submission" date="2020-08" db="EMBL/GenBank/DDBJ databases">
        <authorList>
            <person name="Hu Y."/>
            <person name="Nguyen S.V."/>
            <person name="Li F."/>
            <person name="Fanning S."/>
        </authorList>
    </citation>
    <scope>NUCLEOTIDE SEQUENCE</scope>
    <source>
        <strain evidence="1">SYSU D8009</strain>
    </source>
</reference>
<protein>
    <submittedName>
        <fullName evidence="1">Virulence factor SrfB</fullName>
    </submittedName>
</protein>
<comment type="caution">
    <text evidence="1">The sequence shown here is derived from an EMBL/GenBank/DDBJ whole genome shotgun (WGS) entry which is preliminary data.</text>
</comment>
<gene>
    <name evidence="1" type="ORF">H7965_20725</name>
</gene>
<dbReference type="EMBL" id="JACOMF010000033">
    <property type="protein sequence ID" value="MBC4017733.1"/>
    <property type="molecule type" value="Genomic_DNA"/>
</dbReference>
<organism evidence="1 2">
    <name type="scientific">Siccirubricoccus deserti</name>
    <dbReference type="NCBI Taxonomy" id="2013562"/>
    <lineage>
        <taxon>Bacteria</taxon>
        <taxon>Pseudomonadati</taxon>
        <taxon>Pseudomonadota</taxon>
        <taxon>Alphaproteobacteria</taxon>
        <taxon>Acetobacterales</taxon>
        <taxon>Roseomonadaceae</taxon>
        <taxon>Siccirubricoccus</taxon>
    </lineage>
</organism>
<dbReference type="Pfam" id="PF07520">
    <property type="entry name" value="SrfB"/>
    <property type="match status" value="1"/>
</dbReference>
<dbReference type="InterPro" id="IPR009216">
    <property type="entry name" value="Virulence_factor_SrfB"/>
</dbReference>
<dbReference type="RefSeq" id="WP_186772485.1">
    <property type="nucleotide sequence ID" value="NZ_JACOMF010000033.1"/>
</dbReference>
<accession>A0A9X0R3G0</accession>
<keyword evidence="2" id="KW-1185">Reference proteome</keyword>
<sequence length="988" mass="109117">MAKLITLMPNSGIHFWDLDFDLDALPRLTRRFWEEKVSEVPDETGEIPVALRELTVDANGDFVDPLSGLAPPDEECYGINVSRALEPFLAKWVPLPVFAVLQPRANRPDEVDRGPSNWVRARVAELPHDPRRTAARPARLTLAFDTGLLPPDPDHPDTIVAPNEKTVTRGQELALVADSERNSWFINEEWVAAWLLEMFREFKQAQTRGRALRREDFPFSCEHQARYITFLALLDELRGIPRIRFIDTVSPNLDIRPVEVDLVLDVGNSRTCGILVEEHPGQGMNLSDSMPLILRDLSEPHRSYALPFESRVEFCRASLGRDAISRRSGRPGAFAWPSPVRVGPEAVRLAGARLGNEGATGLSSPKRYLWDNRRVAQPWHYNSRGAGDSIDPPVSGMFMRLLTEDGDVRSMRSAASPATRPHFSRSAMFSLLIAEIVLQAVAQANSPGGRQERRDSDVPRRLRSIVLTMPPGMPLAEQRILRTRAQAGVRLAWEMLGWSVNKQPTNALMREPRVVADLDEATATQIVWLHNEIAVRMGGDAQALFDTLRIPPGQPLRVASIDIGGGTTDLMVVSYKLGEGDAVLPTQEFRESFKTAGDDLLRQVLAEIVVPALSASLKSAGVGDPGALLRRALGGDQGGQSEQERHLRRQFVSQVLEPAGIEVLKARERVQGRSTGVLLQAKLGELLRDTGSGLDRAIAYIERLAREAGATAESVLAAELVATVPMVDRLVRATFGPILANLCEAIWHLGCDVLLLSGRPSRLTAVADIVTARIPVPPHRIIRMHRYQVSEMYPFRDASNRIEDPKTTAAVGAMLSLQAEARLRSFHLRSRDFGMKSTARFIGRLDQSGQLRENAVLLSDIDLDQAKGRDIGFTTALAAATVIGFRQLPIERWTAQPLYSLELADPAAASRMALPLKVTVRRQDDLHGGDDTDQDGLVREMFAVEEVVQANGDPALGGNRAVEMKLQTMERGEGYWRDTGNLELRGGP</sequence>
<evidence type="ECO:0000313" key="1">
    <source>
        <dbReference type="EMBL" id="MBC4017733.1"/>
    </source>
</evidence>
<dbReference type="AlphaFoldDB" id="A0A9X0R3G0"/>
<dbReference type="PIRSF" id="PIRSF034585">
    <property type="entry name" value="SrfB"/>
    <property type="match status" value="1"/>
</dbReference>
<dbReference type="InterPro" id="IPR043129">
    <property type="entry name" value="ATPase_NBD"/>
</dbReference>
<proteinExistence type="predicted"/>
<dbReference type="Proteomes" id="UP000600101">
    <property type="component" value="Unassembled WGS sequence"/>
</dbReference>
<dbReference type="SUPFAM" id="SSF53067">
    <property type="entry name" value="Actin-like ATPase domain"/>
    <property type="match status" value="1"/>
</dbReference>